<dbReference type="EMBL" id="VSSQ01107474">
    <property type="protein sequence ID" value="MPN46635.1"/>
    <property type="molecule type" value="Genomic_DNA"/>
</dbReference>
<dbReference type="Pfam" id="PF16271">
    <property type="entry name" value="DUF4924"/>
    <property type="match status" value="1"/>
</dbReference>
<protein>
    <recommendedName>
        <fullName evidence="2">DUF4924 domain-containing protein</fullName>
    </recommendedName>
</protein>
<dbReference type="AlphaFoldDB" id="A0A645I5P4"/>
<gene>
    <name evidence="1" type="ORF">SDC9_194226</name>
</gene>
<proteinExistence type="predicted"/>
<accession>A0A645I5P4</accession>
<comment type="caution">
    <text evidence="1">The sequence shown here is derived from an EMBL/GenBank/DDBJ whole genome shotgun (WGS) entry which is preliminary data.</text>
</comment>
<name>A0A645I5P4_9ZZZZ</name>
<reference evidence="1" key="1">
    <citation type="submission" date="2019-08" db="EMBL/GenBank/DDBJ databases">
        <authorList>
            <person name="Kucharzyk K."/>
            <person name="Murdoch R.W."/>
            <person name="Higgins S."/>
            <person name="Loffler F."/>
        </authorList>
    </citation>
    <scope>NUCLEOTIDE SEQUENCE</scope>
</reference>
<evidence type="ECO:0000313" key="1">
    <source>
        <dbReference type="EMBL" id="MPN46635.1"/>
    </source>
</evidence>
<sequence>MWIARQKKQENIAEYMLYMWQLEDILRSYGLDIDKVQYSLIDPVNSTEEEKREACDWYEGLIMMMKSEGVQKEGHLQINKNLIIDLTDLHLRLLKDPKESAYIGVYYNTLPHIVALRAKSADKDVSEIETCFTALYGYLLLKLQKREISGETQAAVAQITGLLRLLSQKYKEIDE</sequence>
<dbReference type="InterPro" id="IPR032574">
    <property type="entry name" value="DUF4924"/>
</dbReference>
<evidence type="ECO:0008006" key="2">
    <source>
        <dbReference type="Google" id="ProtNLM"/>
    </source>
</evidence>
<organism evidence="1">
    <name type="scientific">bioreactor metagenome</name>
    <dbReference type="NCBI Taxonomy" id="1076179"/>
    <lineage>
        <taxon>unclassified sequences</taxon>
        <taxon>metagenomes</taxon>
        <taxon>ecological metagenomes</taxon>
    </lineage>
</organism>